<proteinExistence type="predicted"/>
<reference evidence="2" key="1">
    <citation type="submission" date="2014-09" db="EMBL/GenBank/DDBJ databases">
        <authorList>
            <person name="Magalhaes I.L.F."/>
            <person name="Oliveira U."/>
            <person name="Santos F.R."/>
            <person name="Vidigal T.H.D.A."/>
            <person name="Brescovit A.D."/>
            <person name="Santos A.J."/>
        </authorList>
    </citation>
    <scope>NUCLEOTIDE SEQUENCE</scope>
    <source>
        <tissue evidence="2">Shoot tissue taken approximately 20 cm above the soil surface</tissue>
    </source>
</reference>
<name>A0A0A9GTZ9_ARUDO</name>
<evidence type="ECO:0000313" key="2">
    <source>
        <dbReference type="EMBL" id="JAE28505.1"/>
    </source>
</evidence>
<dbReference type="AlphaFoldDB" id="A0A0A9GTZ9"/>
<protein>
    <submittedName>
        <fullName evidence="2">Uncharacterized protein</fullName>
    </submittedName>
</protein>
<evidence type="ECO:0000256" key="1">
    <source>
        <dbReference type="SAM" id="MobiDB-lite"/>
    </source>
</evidence>
<reference evidence="2" key="2">
    <citation type="journal article" date="2015" name="Data Brief">
        <title>Shoot transcriptome of the giant reed, Arundo donax.</title>
        <authorList>
            <person name="Barrero R.A."/>
            <person name="Guerrero F.D."/>
            <person name="Moolhuijzen P."/>
            <person name="Goolsby J.A."/>
            <person name="Tidwell J."/>
            <person name="Bellgard S.E."/>
            <person name="Bellgard M.I."/>
        </authorList>
    </citation>
    <scope>NUCLEOTIDE SEQUENCE</scope>
    <source>
        <tissue evidence="2">Shoot tissue taken approximately 20 cm above the soil surface</tissue>
    </source>
</reference>
<feature type="region of interest" description="Disordered" evidence="1">
    <location>
        <begin position="62"/>
        <end position="123"/>
    </location>
</feature>
<dbReference type="EMBL" id="GBRH01169391">
    <property type="protein sequence ID" value="JAE28505.1"/>
    <property type="molecule type" value="Transcribed_RNA"/>
</dbReference>
<organism evidence="2">
    <name type="scientific">Arundo donax</name>
    <name type="common">Giant reed</name>
    <name type="synonym">Donax arundinaceus</name>
    <dbReference type="NCBI Taxonomy" id="35708"/>
    <lineage>
        <taxon>Eukaryota</taxon>
        <taxon>Viridiplantae</taxon>
        <taxon>Streptophyta</taxon>
        <taxon>Embryophyta</taxon>
        <taxon>Tracheophyta</taxon>
        <taxon>Spermatophyta</taxon>
        <taxon>Magnoliopsida</taxon>
        <taxon>Liliopsida</taxon>
        <taxon>Poales</taxon>
        <taxon>Poaceae</taxon>
        <taxon>PACMAD clade</taxon>
        <taxon>Arundinoideae</taxon>
        <taxon>Arundineae</taxon>
        <taxon>Arundo</taxon>
    </lineage>
</organism>
<accession>A0A0A9GTZ9</accession>
<sequence>MHRARDGIDKLTDSLGGEFHWVLIARVLPLHRRTGSPHLHAAPHCAGLENENQSLTMNPLAPQRANESKITAATTHPAKRDPRTRSRHHHGGGPTRCARRWATGTIAGKRARTPERSPCLWWR</sequence>